<gene>
    <name evidence="2" type="ORF">GCM10011534_06660</name>
</gene>
<dbReference type="Gene3D" id="3.40.50.150">
    <property type="entry name" value="Vaccinia Virus protein VP39"/>
    <property type="match status" value="1"/>
</dbReference>
<name>A0A917SMP8_9RHOB</name>
<sequence>MWEERYSGTGDYLFGTAPAAVLTENPWLADGAKTALCVADGEGRNGCWLAGQGLSVTTFDPAPTAVARARALAAERGVRLDAHVSDWEGWDWSGRYDLVVGIFIQFAEPEFRRRQFADLRRALAPGGRLLLHGYRPPQVELGTGGPPDPAHMYDEALLRAAFTGLQIERLASYERDVQEGRGHSGRSALIDLIARA</sequence>
<dbReference type="CDD" id="cd02440">
    <property type="entry name" value="AdoMet_MTases"/>
    <property type="match status" value="1"/>
</dbReference>
<keyword evidence="3" id="KW-1185">Reference proteome</keyword>
<dbReference type="InterPro" id="IPR029063">
    <property type="entry name" value="SAM-dependent_MTases_sf"/>
</dbReference>
<dbReference type="SUPFAM" id="SSF53335">
    <property type="entry name" value="S-adenosyl-L-methionine-dependent methyltransferases"/>
    <property type="match status" value="1"/>
</dbReference>
<reference evidence="2" key="2">
    <citation type="submission" date="2020-09" db="EMBL/GenBank/DDBJ databases">
        <authorList>
            <person name="Sun Q."/>
            <person name="Zhou Y."/>
        </authorList>
    </citation>
    <scope>NUCLEOTIDE SEQUENCE</scope>
    <source>
        <strain evidence="2">CGMCC 1.6293</strain>
    </source>
</reference>
<keyword evidence="2" id="KW-0808">Transferase</keyword>
<dbReference type="Pfam" id="PF13649">
    <property type="entry name" value="Methyltransf_25"/>
    <property type="match status" value="1"/>
</dbReference>
<reference evidence="2" key="1">
    <citation type="journal article" date="2014" name="Int. J. Syst. Evol. Microbiol.">
        <title>Complete genome sequence of Corynebacterium casei LMG S-19264T (=DSM 44701T), isolated from a smear-ripened cheese.</title>
        <authorList>
            <consortium name="US DOE Joint Genome Institute (JGI-PGF)"/>
            <person name="Walter F."/>
            <person name="Albersmeier A."/>
            <person name="Kalinowski J."/>
            <person name="Ruckert C."/>
        </authorList>
    </citation>
    <scope>NUCLEOTIDE SEQUENCE</scope>
    <source>
        <strain evidence="2">CGMCC 1.6293</strain>
    </source>
</reference>
<dbReference type="GO" id="GO:0008168">
    <property type="term" value="F:methyltransferase activity"/>
    <property type="evidence" value="ECO:0007669"/>
    <property type="project" value="UniProtKB-KW"/>
</dbReference>
<protein>
    <submittedName>
        <fullName evidence="2">SAM-dependent methyltransferase</fullName>
    </submittedName>
</protein>
<dbReference type="RefSeq" id="WP_028285586.1">
    <property type="nucleotide sequence ID" value="NZ_BMLF01000001.1"/>
</dbReference>
<proteinExistence type="predicted"/>
<comment type="caution">
    <text evidence="2">The sequence shown here is derived from an EMBL/GenBank/DDBJ whole genome shotgun (WGS) entry which is preliminary data.</text>
</comment>
<accession>A0A917SMP8</accession>
<feature type="domain" description="Methyltransferase" evidence="1">
    <location>
        <begin position="36"/>
        <end position="127"/>
    </location>
</feature>
<organism evidence="2 3">
    <name type="scientific">Pseudooceanicola nanhaiensis</name>
    <dbReference type="NCBI Taxonomy" id="375761"/>
    <lineage>
        <taxon>Bacteria</taxon>
        <taxon>Pseudomonadati</taxon>
        <taxon>Pseudomonadota</taxon>
        <taxon>Alphaproteobacteria</taxon>
        <taxon>Rhodobacterales</taxon>
        <taxon>Paracoccaceae</taxon>
        <taxon>Pseudooceanicola</taxon>
    </lineage>
</organism>
<evidence type="ECO:0000259" key="1">
    <source>
        <dbReference type="Pfam" id="PF13649"/>
    </source>
</evidence>
<keyword evidence="2" id="KW-0489">Methyltransferase</keyword>
<dbReference type="Proteomes" id="UP000649829">
    <property type="component" value="Unassembled WGS sequence"/>
</dbReference>
<dbReference type="AlphaFoldDB" id="A0A917SMP8"/>
<evidence type="ECO:0000313" key="2">
    <source>
        <dbReference type="EMBL" id="GGL87362.1"/>
    </source>
</evidence>
<evidence type="ECO:0000313" key="3">
    <source>
        <dbReference type="Proteomes" id="UP000649829"/>
    </source>
</evidence>
<dbReference type="InterPro" id="IPR041698">
    <property type="entry name" value="Methyltransf_25"/>
</dbReference>
<dbReference type="EMBL" id="BMLF01000001">
    <property type="protein sequence ID" value="GGL87362.1"/>
    <property type="molecule type" value="Genomic_DNA"/>
</dbReference>
<dbReference type="GO" id="GO:0032259">
    <property type="term" value="P:methylation"/>
    <property type="evidence" value="ECO:0007669"/>
    <property type="project" value="UniProtKB-KW"/>
</dbReference>